<evidence type="ECO:0000313" key="4">
    <source>
        <dbReference type="Proteomes" id="UP001163328"/>
    </source>
</evidence>
<evidence type="ECO:0000313" key="3">
    <source>
        <dbReference type="EMBL" id="UYW01756.1"/>
    </source>
</evidence>
<gene>
    <name evidence="3" type="ORF">K5I29_02200</name>
</gene>
<evidence type="ECO:0000256" key="1">
    <source>
        <dbReference type="ARBA" id="ARBA00023172"/>
    </source>
</evidence>
<name>A0ABY6LZX3_9FLAO</name>
<dbReference type="InterPro" id="IPR011010">
    <property type="entry name" value="DNA_brk_join_enz"/>
</dbReference>
<reference evidence="3" key="1">
    <citation type="submission" date="2021-08" db="EMBL/GenBank/DDBJ databases">
        <title>Flavobacterium sp. strain CC-SYL302.</title>
        <authorList>
            <person name="Lin S.-Y."/>
            <person name="Lee T.-H."/>
            <person name="Young C.-C."/>
        </authorList>
    </citation>
    <scope>NUCLEOTIDE SEQUENCE</scope>
    <source>
        <strain evidence="3">CC-SYL302</strain>
    </source>
</reference>
<proteinExistence type="predicted"/>
<dbReference type="Gene3D" id="1.10.443.10">
    <property type="entry name" value="Intergrase catalytic core"/>
    <property type="match status" value="1"/>
</dbReference>
<dbReference type="InterPro" id="IPR002104">
    <property type="entry name" value="Integrase_catalytic"/>
</dbReference>
<sequence>MEVSHQLDNLRLDRVRIDKIYLTLEDIDKIESIEETELSESLQNAKDWLIISCFTGQRVSDFMRFNSSMIRIEDGIKYIEFTQQKTSKKMTLPLHPKVIEILDKRGGEFPYKISDQKYNDFIKVVCKTAGLNQSTSGSKVVDVDGKGKYRKQEGVYEKWELVTSHIGRRSFATNFYGTIPTTYLIYATGHSSESEFLNYIGKSNKDLAKELFNYFKI</sequence>
<keyword evidence="4" id="KW-1185">Reference proteome</keyword>
<dbReference type="InterPro" id="IPR013762">
    <property type="entry name" value="Integrase-like_cat_sf"/>
</dbReference>
<dbReference type="Pfam" id="PF00589">
    <property type="entry name" value="Phage_integrase"/>
    <property type="match status" value="1"/>
</dbReference>
<organism evidence="3 4">
    <name type="scientific">Flavobacterium agricola</name>
    <dbReference type="NCBI Taxonomy" id="2870839"/>
    <lineage>
        <taxon>Bacteria</taxon>
        <taxon>Pseudomonadati</taxon>
        <taxon>Bacteroidota</taxon>
        <taxon>Flavobacteriia</taxon>
        <taxon>Flavobacteriales</taxon>
        <taxon>Flavobacteriaceae</taxon>
        <taxon>Flavobacterium</taxon>
    </lineage>
</organism>
<feature type="domain" description="Tyr recombinase" evidence="2">
    <location>
        <begin position="49"/>
        <end position="201"/>
    </location>
</feature>
<accession>A0ABY6LZX3</accession>
<dbReference type="Proteomes" id="UP001163328">
    <property type="component" value="Chromosome"/>
</dbReference>
<dbReference type="EMBL" id="CP081495">
    <property type="protein sequence ID" value="UYW01756.1"/>
    <property type="molecule type" value="Genomic_DNA"/>
</dbReference>
<protein>
    <submittedName>
        <fullName evidence="3">Tyrosine-type recombinase/integrase</fullName>
    </submittedName>
</protein>
<keyword evidence="1" id="KW-0233">DNA recombination</keyword>
<dbReference type="RefSeq" id="WP_264434230.1">
    <property type="nucleotide sequence ID" value="NZ_CP081495.1"/>
</dbReference>
<dbReference type="SUPFAM" id="SSF56349">
    <property type="entry name" value="DNA breaking-rejoining enzymes"/>
    <property type="match status" value="1"/>
</dbReference>
<evidence type="ECO:0000259" key="2">
    <source>
        <dbReference type="Pfam" id="PF00589"/>
    </source>
</evidence>